<protein>
    <submittedName>
        <fullName evidence="1">Uncharacterized protein</fullName>
    </submittedName>
</protein>
<organism evidence="1 2">
    <name type="scientific">Mycolicibacterium fluoranthenivorans</name>
    <dbReference type="NCBI Taxonomy" id="258505"/>
    <lineage>
        <taxon>Bacteria</taxon>
        <taxon>Bacillati</taxon>
        <taxon>Actinomycetota</taxon>
        <taxon>Actinomycetes</taxon>
        <taxon>Mycobacteriales</taxon>
        <taxon>Mycobacteriaceae</taxon>
        <taxon>Mycolicibacterium</taxon>
    </lineage>
</organism>
<accession>A0A7G8PKB7</accession>
<proteinExistence type="predicted"/>
<dbReference type="AlphaFoldDB" id="A0A7G8PKB7"/>
<dbReference type="RefSeq" id="WP_090363231.1">
    <property type="nucleotide sequence ID" value="NZ_CP059894.1"/>
</dbReference>
<evidence type="ECO:0000313" key="1">
    <source>
        <dbReference type="EMBL" id="QNJ94783.1"/>
    </source>
</evidence>
<dbReference type="Proteomes" id="UP000515498">
    <property type="component" value="Chromosome"/>
</dbReference>
<evidence type="ECO:0000313" key="2">
    <source>
        <dbReference type="Proteomes" id="UP000515498"/>
    </source>
</evidence>
<name>A0A7G8PKB7_9MYCO</name>
<dbReference type="EMBL" id="CP059894">
    <property type="protein sequence ID" value="QNJ94783.1"/>
    <property type="molecule type" value="Genomic_DNA"/>
</dbReference>
<dbReference type="KEGG" id="mflu:HZU40_11345"/>
<reference evidence="1 2" key="1">
    <citation type="submission" date="2020-07" db="EMBL/GenBank/DDBJ databases">
        <title>Draft genome sequence of four isobutane-metabolizing strains capable of cometabolically degrading diverse ether contaminants.</title>
        <authorList>
            <person name="Chen W."/>
            <person name="Faulkner N."/>
            <person name="Smith C."/>
            <person name="Hyman M."/>
        </authorList>
    </citation>
    <scope>NUCLEOTIDE SEQUENCE [LARGE SCALE GENOMIC DNA]</scope>
    <source>
        <strain evidence="1 2">2A</strain>
    </source>
</reference>
<gene>
    <name evidence="1" type="ORF">HZU40_11345</name>
</gene>
<sequence>MFDALEGMLYSLLAAALMVPTAMAVLAARPANRRVSRADVQADRSRVSAMTTTAPAFRRRRTYWCPNSVHPLEGVDNMSTREAALPTLRLSTQPTRAGQN</sequence>